<dbReference type="Proteomes" id="UP000240042">
    <property type="component" value="Unassembled WGS sequence"/>
</dbReference>
<proteinExistence type="predicted"/>
<evidence type="ECO:0000256" key="1">
    <source>
        <dbReference type="ARBA" id="ARBA00022729"/>
    </source>
</evidence>
<dbReference type="PANTHER" id="PTHR36504:SF1">
    <property type="entry name" value="LIPOPOLYSACCHARIDE EXPORT SYSTEM PROTEIN LPTA"/>
    <property type="match status" value="1"/>
</dbReference>
<dbReference type="OrthoDB" id="9805931at2"/>
<dbReference type="RefSeq" id="WP_092319564.1">
    <property type="nucleotide sequence ID" value="NZ_FOKY01000014.1"/>
</dbReference>
<feature type="domain" description="Organic solvent tolerance-like N-terminal" evidence="2">
    <location>
        <begin position="162"/>
        <end position="328"/>
    </location>
</feature>
<name>A0A1I1EKW8_BREAD</name>
<dbReference type="Pfam" id="PF03968">
    <property type="entry name" value="LptD_N"/>
    <property type="match status" value="1"/>
</dbReference>
<dbReference type="InterPro" id="IPR052037">
    <property type="entry name" value="LPS_export_LptA"/>
</dbReference>
<dbReference type="GO" id="GO:0030288">
    <property type="term" value="C:outer membrane-bounded periplasmic space"/>
    <property type="evidence" value="ECO:0007669"/>
    <property type="project" value="TreeGrafter"/>
</dbReference>
<sequence>MQKLYKFFIYFSYVAVSISLFGNSSSEKITLPVAISAGKSNFKAKLNQLFLETAYGKRPTLSRGPTIFVSDIMIYDENKGIGYAYGNLRFADINDRIFMSAQEGTYYAKEEKIILRKVPEILVEQSEFISTRINGKIITVYPNEYYIHVQGNIEIDDGETLISGKQAQIWTKKDRMIVSGDVQAETSEQILTTDRLNVQFKNGSLDYYTAIGNVKAISKVDRFTLLSQFLTYRHTNGFFRATDEPSIYFHEQETIAHANVIEYYRETQEGSLLGDVITLQGDKSQKAFSRWALYSGKENKIRMLGNPRLEQNSSQLFGTEIIVNIDSNNMEILGGGRGFLDRLTQ</sequence>
<dbReference type="PANTHER" id="PTHR36504">
    <property type="entry name" value="LIPOPOLYSACCHARIDE EXPORT SYSTEM PROTEIN LPTA"/>
    <property type="match status" value="1"/>
</dbReference>
<dbReference type="GO" id="GO:0017089">
    <property type="term" value="F:glycolipid transfer activity"/>
    <property type="evidence" value="ECO:0007669"/>
    <property type="project" value="TreeGrafter"/>
</dbReference>
<dbReference type="InterPro" id="IPR005653">
    <property type="entry name" value="OstA-like_N"/>
</dbReference>
<dbReference type="AlphaFoldDB" id="A0A1I1EKW8"/>
<evidence type="ECO:0000259" key="2">
    <source>
        <dbReference type="Pfam" id="PF03968"/>
    </source>
</evidence>
<accession>A0A1I1EKW8</accession>
<protein>
    <recommendedName>
        <fullName evidence="2">Organic solvent tolerance-like N-terminal domain-containing protein</fullName>
    </recommendedName>
</protein>
<keyword evidence="4" id="KW-1185">Reference proteome</keyword>
<evidence type="ECO:0000313" key="3">
    <source>
        <dbReference type="EMBL" id="SFB87711.1"/>
    </source>
</evidence>
<keyword evidence="1" id="KW-0732">Signal</keyword>
<dbReference type="EMBL" id="FOKY01000014">
    <property type="protein sequence ID" value="SFB87711.1"/>
    <property type="molecule type" value="Genomic_DNA"/>
</dbReference>
<reference evidence="4" key="1">
    <citation type="submission" date="2016-10" db="EMBL/GenBank/DDBJ databases">
        <authorList>
            <person name="Varghese N."/>
            <person name="Submissions S."/>
        </authorList>
    </citation>
    <scope>NUCLEOTIDE SEQUENCE [LARGE SCALE GENOMIC DNA]</scope>
    <source>
        <strain evidence="4">ATCC 43811</strain>
    </source>
</reference>
<dbReference type="GO" id="GO:0015920">
    <property type="term" value="P:lipopolysaccharide transport"/>
    <property type="evidence" value="ECO:0007669"/>
    <property type="project" value="TreeGrafter"/>
</dbReference>
<dbReference type="Gene3D" id="2.60.450.10">
    <property type="entry name" value="Lipopolysaccharide (LPS) transport protein A like domain"/>
    <property type="match status" value="2"/>
</dbReference>
<dbReference type="STRING" id="34097.SAMN02745150_01156"/>
<organism evidence="3 4">
    <name type="scientific">Brevinema andersonii</name>
    <dbReference type="NCBI Taxonomy" id="34097"/>
    <lineage>
        <taxon>Bacteria</taxon>
        <taxon>Pseudomonadati</taxon>
        <taxon>Spirochaetota</taxon>
        <taxon>Spirochaetia</taxon>
        <taxon>Brevinematales</taxon>
        <taxon>Brevinemataceae</taxon>
        <taxon>Brevinema</taxon>
    </lineage>
</organism>
<evidence type="ECO:0000313" key="4">
    <source>
        <dbReference type="Proteomes" id="UP000240042"/>
    </source>
</evidence>
<dbReference type="GO" id="GO:0009279">
    <property type="term" value="C:cell outer membrane"/>
    <property type="evidence" value="ECO:0007669"/>
    <property type="project" value="TreeGrafter"/>
</dbReference>
<gene>
    <name evidence="3" type="ORF">SAMN02745150_01156</name>
</gene>